<name>A0ABV2K8R6_SPOPS</name>
<evidence type="ECO:0000313" key="5">
    <source>
        <dbReference type="Proteomes" id="UP001549104"/>
    </source>
</evidence>
<feature type="coiled-coil region" evidence="2">
    <location>
        <begin position="189"/>
        <end position="216"/>
    </location>
</feature>
<dbReference type="PANTHER" id="PTHR33744:SF1">
    <property type="entry name" value="DNA-BINDING TRANSCRIPTIONAL ACTIVATOR ADER"/>
    <property type="match status" value="1"/>
</dbReference>
<comment type="caution">
    <text evidence="4">The sequence shown here is derived from an EMBL/GenBank/DDBJ whole genome shotgun (WGS) entry which is preliminary data.</text>
</comment>
<protein>
    <submittedName>
        <fullName evidence="4">Sugar diacid utilization regulator</fullName>
    </submittedName>
</protein>
<dbReference type="PANTHER" id="PTHR33744">
    <property type="entry name" value="CARBOHYDRATE DIACID REGULATOR"/>
    <property type="match status" value="1"/>
</dbReference>
<dbReference type="InterPro" id="IPR025736">
    <property type="entry name" value="PucR_C-HTH_dom"/>
</dbReference>
<dbReference type="RefSeq" id="WP_342539455.1">
    <property type="nucleotide sequence ID" value="NZ_JBEPME010000003.1"/>
</dbReference>
<dbReference type="InterPro" id="IPR042070">
    <property type="entry name" value="PucR_C-HTH_sf"/>
</dbReference>
<comment type="similarity">
    <text evidence="1">Belongs to the CdaR family.</text>
</comment>
<gene>
    <name evidence="4" type="ORF">ABIC55_002565</name>
</gene>
<dbReference type="Pfam" id="PF17853">
    <property type="entry name" value="GGDEF_2"/>
    <property type="match status" value="1"/>
</dbReference>
<dbReference type="Proteomes" id="UP001549104">
    <property type="component" value="Unassembled WGS sequence"/>
</dbReference>
<dbReference type="InterPro" id="IPR003018">
    <property type="entry name" value="GAF"/>
</dbReference>
<dbReference type="Pfam" id="PF13185">
    <property type="entry name" value="GAF_2"/>
    <property type="match status" value="1"/>
</dbReference>
<organism evidence="4 5">
    <name type="scientific">Sporosarcina psychrophila</name>
    <name type="common">Bacillus psychrophilus</name>
    <dbReference type="NCBI Taxonomy" id="1476"/>
    <lineage>
        <taxon>Bacteria</taxon>
        <taxon>Bacillati</taxon>
        <taxon>Bacillota</taxon>
        <taxon>Bacilli</taxon>
        <taxon>Bacillales</taxon>
        <taxon>Caryophanaceae</taxon>
        <taxon>Sporosarcina</taxon>
    </lineage>
</organism>
<accession>A0ABV2K8R6</accession>
<proteinExistence type="inferred from homology"/>
<dbReference type="Pfam" id="PF13556">
    <property type="entry name" value="HTH_30"/>
    <property type="match status" value="1"/>
</dbReference>
<dbReference type="Gene3D" id="1.10.10.2840">
    <property type="entry name" value="PucR C-terminal helix-turn-helix domain"/>
    <property type="match status" value="1"/>
</dbReference>
<keyword evidence="5" id="KW-1185">Reference proteome</keyword>
<evidence type="ECO:0000259" key="3">
    <source>
        <dbReference type="SMART" id="SM00065"/>
    </source>
</evidence>
<feature type="domain" description="GAF" evidence="3">
    <location>
        <begin position="35"/>
        <end position="193"/>
    </location>
</feature>
<evidence type="ECO:0000313" key="4">
    <source>
        <dbReference type="EMBL" id="MET3657478.1"/>
    </source>
</evidence>
<dbReference type="InterPro" id="IPR029016">
    <property type="entry name" value="GAF-like_dom_sf"/>
</dbReference>
<dbReference type="InterPro" id="IPR041522">
    <property type="entry name" value="CdaR_GGDEF"/>
</dbReference>
<dbReference type="SUPFAM" id="SSF55781">
    <property type="entry name" value="GAF domain-like"/>
    <property type="match status" value="1"/>
</dbReference>
<reference evidence="4 5" key="1">
    <citation type="submission" date="2024-06" db="EMBL/GenBank/DDBJ databases">
        <title>Sorghum-associated microbial communities from plants grown in Nebraska, USA.</title>
        <authorList>
            <person name="Schachtman D."/>
        </authorList>
    </citation>
    <scope>NUCLEOTIDE SEQUENCE [LARGE SCALE GENOMIC DNA]</scope>
    <source>
        <strain evidence="4 5">1288</strain>
    </source>
</reference>
<dbReference type="Gene3D" id="3.30.450.40">
    <property type="match status" value="1"/>
</dbReference>
<dbReference type="EMBL" id="JBEPME010000003">
    <property type="protein sequence ID" value="MET3657478.1"/>
    <property type="molecule type" value="Genomic_DNA"/>
</dbReference>
<evidence type="ECO:0000256" key="2">
    <source>
        <dbReference type="SAM" id="Coils"/>
    </source>
</evidence>
<dbReference type="InterPro" id="IPR051448">
    <property type="entry name" value="CdaR-like_regulators"/>
</dbReference>
<dbReference type="SMART" id="SM00065">
    <property type="entry name" value="GAF"/>
    <property type="match status" value="1"/>
</dbReference>
<sequence>MKTDKTTNPLLQGKLRDVELTVLVDSIRSITSSLDLDEVLGEIMRNALKVIPATDAGYLMLYDVGTERLLVKAPLGFNDNIYNFKVKPGESITGTVFEDGLGLIFNSKEEILKAMDYHHVSKSNFHHIISSANIPEALICVPISIEDKRIGIMITHQWHRKKVLDEHDLLLLQAFAEQAAIAIQNAQYFTEANNRIEKITQLSAQLEERNIQLQKRHKVHETLTTISLENKGLEAIVHEFNLMLNSPVTFFNVIEDKFYLHDPNEIPNFDQFELKKIFLTRRKPIHLKANHPSVKTYYIYPVYNGPVFLGCFLIHVTEEISESDRIALEQGSSILALELIKNQTVTEYFYKKTHEQFLALLNAKNDDHLETLAKEFGLNASTYWFMAIFEIPNYTDLQLLEIKIHHLVLKLKNELPKTETMIYGLQNRVIFFASITESSHFKIFQQKFNVVKEEWDAKDQHSFRAGISSTYKGLHAIKKIYEEANKTLTYLTSRNRLDIIRYENIGLNKLFLNQSPREIQQFIDEVFLPLSYPHEKKSELEETLLTYFESNRSATKTAEKLHIHINTLYQRIRKIEHVLQLDLNDNEDSLKIHLACHLRSTYV</sequence>
<evidence type="ECO:0000256" key="1">
    <source>
        <dbReference type="ARBA" id="ARBA00006754"/>
    </source>
</evidence>
<keyword evidence="2" id="KW-0175">Coiled coil</keyword>